<dbReference type="PANTHER" id="PTHR37423:SF2">
    <property type="entry name" value="MEMBRANE-BOUND LYTIC MUREIN TRANSGLYCOSYLASE C"/>
    <property type="match status" value="1"/>
</dbReference>
<dbReference type="SUPFAM" id="SSF53955">
    <property type="entry name" value="Lysozyme-like"/>
    <property type="match status" value="1"/>
</dbReference>
<protein>
    <submittedName>
        <fullName evidence="4">Transglycosylase-like protein with SLT domain</fullName>
    </submittedName>
</protein>
<evidence type="ECO:0000313" key="5">
    <source>
        <dbReference type="Proteomes" id="UP000294832"/>
    </source>
</evidence>
<name>A0A4R2FAL0_9GAMM</name>
<sequence length="219" mass="24266">MLRRILLAALLLVTMMGAAAEQAKRKIIAHYSPHGTSQQAKQEKVYRSNNNGITLFSDLIPPQDDYEVLLFDCYACNPHSTINWHKTPLFRADYQTEIAKAARDYQLEPALIRAVIHAESAFNASAQSRTGARGLMQLMPHTASELGVDNAFSAAQNIDAGSRYLAQMLQRFDGNISLACAAYNAGPTTVSNYNGVPPYPETQAYVERVGILLQRYRTL</sequence>
<evidence type="ECO:0000256" key="2">
    <source>
        <dbReference type="SAM" id="SignalP"/>
    </source>
</evidence>
<proteinExistence type="inferred from homology"/>
<dbReference type="RefSeq" id="WP_133038899.1">
    <property type="nucleotide sequence ID" value="NZ_SLWF01000012.1"/>
</dbReference>
<dbReference type="GO" id="GO:0016020">
    <property type="term" value="C:membrane"/>
    <property type="evidence" value="ECO:0007669"/>
    <property type="project" value="InterPro"/>
</dbReference>
<dbReference type="PROSITE" id="PS00922">
    <property type="entry name" value="TRANSGLYCOSYLASE"/>
    <property type="match status" value="1"/>
</dbReference>
<comment type="similarity">
    <text evidence="1">Belongs to the transglycosylase Slt family.</text>
</comment>
<gene>
    <name evidence="4" type="ORF">EDC91_1129</name>
</gene>
<feature type="chain" id="PRO_5020195212" evidence="2">
    <location>
        <begin position="21"/>
        <end position="219"/>
    </location>
</feature>
<comment type="caution">
    <text evidence="4">The sequence shown here is derived from an EMBL/GenBank/DDBJ whole genome shotgun (WGS) entry which is preliminary data.</text>
</comment>
<dbReference type="GO" id="GO:0000270">
    <property type="term" value="P:peptidoglycan metabolic process"/>
    <property type="evidence" value="ECO:0007669"/>
    <property type="project" value="InterPro"/>
</dbReference>
<dbReference type="PANTHER" id="PTHR37423">
    <property type="entry name" value="SOLUBLE LYTIC MUREIN TRANSGLYCOSYLASE-RELATED"/>
    <property type="match status" value="1"/>
</dbReference>
<dbReference type="EMBL" id="SLWF01000012">
    <property type="protein sequence ID" value="TCN84236.1"/>
    <property type="molecule type" value="Genomic_DNA"/>
</dbReference>
<evidence type="ECO:0000259" key="3">
    <source>
        <dbReference type="Pfam" id="PF01464"/>
    </source>
</evidence>
<evidence type="ECO:0000256" key="1">
    <source>
        <dbReference type="ARBA" id="ARBA00007734"/>
    </source>
</evidence>
<dbReference type="CDD" id="cd00254">
    <property type="entry name" value="LT-like"/>
    <property type="match status" value="1"/>
</dbReference>
<dbReference type="GO" id="GO:0008933">
    <property type="term" value="F:peptidoglycan lytic transglycosylase activity"/>
    <property type="evidence" value="ECO:0007669"/>
    <property type="project" value="InterPro"/>
</dbReference>
<dbReference type="InterPro" id="IPR023346">
    <property type="entry name" value="Lysozyme-like_dom_sf"/>
</dbReference>
<keyword evidence="2" id="KW-0732">Signal</keyword>
<dbReference type="Proteomes" id="UP000294832">
    <property type="component" value="Unassembled WGS sequence"/>
</dbReference>
<dbReference type="InterPro" id="IPR000189">
    <property type="entry name" value="Transglyc_AS"/>
</dbReference>
<organism evidence="4 5">
    <name type="scientific">Shewanella fodinae</name>
    <dbReference type="NCBI Taxonomy" id="552357"/>
    <lineage>
        <taxon>Bacteria</taxon>
        <taxon>Pseudomonadati</taxon>
        <taxon>Pseudomonadota</taxon>
        <taxon>Gammaproteobacteria</taxon>
        <taxon>Alteromonadales</taxon>
        <taxon>Shewanellaceae</taxon>
        <taxon>Shewanella</taxon>
    </lineage>
</organism>
<dbReference type="OrthoDB" id="92254at2"/>
<dbReference type="InterPro" id="IPR008258">
    <property type="entry name" value="Transglycosylase_SLT_dom_1"/>
</dbReference>
<feature type="domain" description="Transglycosylase SLT" evidence="3">
    <location>
        <begin position="98"/>
        <end position="195"/>
    </location>
</feature>
<accession>A0A4R2FAL0</accession>
<feature type="signal peptide" evidence="2">
    <location>
        <begin position="1"/>
        <end position="20"/>
    </location>
</feature>
<evidence type="ECO:0000313" key="4">
    <source>
        <dbReference type="EMBL" id="TCN84236.1"/>
    </source>
</evidence>
<dbReference type="Pfam" id="PF01464">
    <property type="entry name" value="SLT"/>
    <property type="match status" value="1"/>
</dbReference>
<keyword evidence="5" id="KW-1185">Reference proteome</keyword>
<dbReference type="Gene3D" id="1.10.530.10">
    <property type="match status" value="1"/>
</dbReference>
<reference evidence="4 5" key="1">
    <citation type="submission" date="2019-03" db="EMBL/GenBank/DDBJ databases">
        <title>Freshwater and sediment microbial communities from various areas in North America, analyzing microbe dynamics in response to fracking.</title>
        <authorList>
            <person name="Lamendella R."/>
        </authorList>
    </citation>
    <scope>NUCLEOTIDE SEQUENCE [LARGE SCALE GENOMIC DNA]</scope>
    <source>
        <strain evidence="4 5">74A</strain>
    </source>
</reference>
<dbReference type="AlphaFoldDB" id="A0A4R2FAL0"/>